<dbReference type="FunFam" id="2.40.420.20:FF:000001">
    <property type="entry name" value="Efflux RND transporter periplasmic adaptor subunit"/>
    <property type="match status" value="1"/>
</dbReference>
<evidence type="ECO:0000259" key="7">
    <source>
        <dbReference type="Pfam" id="PF25967"/>
    </source>
</evidence>
<evidence type="ECO:0000259" key="6">
    <source>
        <dbReference type="Pfam" id="PF25944"/>
    </source>
</evidence>
<dbReference type="Proteomes" id="UP000199611">
    <property type="component" value="Unassembled WGS sequence"/>
</dbReference>
<reference evidence="8 9" key="1">
    <citation type="submission" date="2016-10" db="EMBL/GenBank/DDBJ databases">
        <authorList>
            <person name="de Groot N.N."/>
        </authorList>
    </citation>
    <scope>NUCLEOTIDE SEQUENCE [LARGE SCALE GENOMIC DNA]</scope>
    <source>
        <strain evidence="8 9">DSM 9990</strain>
    </source>
</reference>
<dbReference type="Gene3D" id="2.40.30.170">
    <property type="match status" value="1"/>
</dbReference>
<dbReference type="Gene3D" id="1.10.287.470">
    <property type="entry name" value="Helix hairpin bin"/>
    <property type="match status" value="1"/>
</dbReference>
<proteinExistence type="inferred from homology"/>
<organism evidence="8 9">
    <name type="scientific">Thermodesulforhabdus norvegica</name>
    <dbReference type="NCBI Taxonomy" id="39841"/>
    <lineage>
        <taxon>Bacteria</taxon>
        <taxon>Pseudomonadati</taxon>
        <taxon>Thermodesulfobacteriota</taxon>
        <taxon>Syntrophobacteria</taxon>
        <taxon>Syntrophobacterales</taxon>
        <taxon>Thermodesulforhabdaceae</taxon>
        <taxon>Thermodesulforhabdus</taxon>
    </lineage>
</organism>
<dbReference type="Pfam" id="PF25876">
    <property type="entry name" value="HH_MFP_RND"/>
    <property type="match status" value="1"/>
</dbReference>
<dbReference type="InterPro" id="IPR058626">
    <property type="entry name" value="MdtA-like_b-barrel"/>
</dbReference>
<name>A0A1I4SQI8_9BACT</name>
<comment type="subcellular location">
    <subcellularLocation>
        <location evidence="1">Cell envelope</location>
    </subcellularLocation>
</comment>
<feature type="domain" description="Multidrug resistance protein MdtA-like alpha-helical hairpin" evidence="4">
    <location>
        <begin position="107"/>
        <end position="175"/>
    </location>
</feature>
<evidence type="ECO:0000313" key="9">
    <source>
        <dbReference type="Proteomes" id="UP000199611"/>
    </source>
</evidence>
<dbReference type="NCBIfam" id="TIGR01730">
    <property type="entry name" value="RND_mfp"/>
    <property type="match status" value="1"/>
</dbReference>
<dbReference type="Pfam" id="PF25967">
    <property type="entry name" value="RND-MFP_C"/>
    <property type="match status" value="1"/>
</dbReference>
<dbReference type="Pfam" id="PF25944">
    <property type="entry name" value="Beta-barrel_RND"/>
    <property type="match status" value="1"/>
</dbReference>
<evidence type="ECO:0000256" key="1">
    <source>
        <dbReference type="ARBA" id="ARBA00004196"/>
    </source>
</evidence>
<evidence type="ECO:0000256" key="3">
    <source>
        <dbReference type="SAM" id="Coils"/>
    </source>
</evidence>
<accession>A0A1I4SQI8</accession>
<comment type="similarity">
    <text evidence="2">Belongs to the membrane fusion protein (MFP) (TC 8.A.1) family.</text>
</comment>
<dbReference type="InterPro" id="IPR006143">
    <property type="entry name" value="RND_pump_MFP"/>
</dbReference>
<dbReference type="InterPro" id="IPR058624">
    <property type="entry name" value="MdtA-like_HH"/>
</dbReference>
<dbReference type="RefSeq" id="WP_093394083.1">
    <property type="nucleotide sequence ID" value="NZ_FOUU01000002.1"/>
</dbReference>
<dbReference type="EMBL" id="FOUU01000002">
    <property type="protein sequence ID" value="SFM66695.1"/>
    <property type="molecule type" value="Genomic_DNA"/>
</dbReference>
<dbReference type="PANTHER" id="PTHR30158">
    <property type="entry name" value="ACRA/E-RELATED COMPONENT OF DRUG EFFLUX TRANSPORTER"/>
    <property type="match status" value="1"/>
</dbReference>
<dbReference type="PROSITE" id="PS51257">
    <property type="entry name" value="PROKAR_LIPOPROTEIN"/>
    <property type="match status" value="1"/>
</dbReference>
<evidence type="ECO:0000256" key="2">
    <source>
        <dbReference type="ARBA" id="ARBA00009477"/>
    </source>
</evidence>
<evidence type="ECO:0000313" key="8">
    <source>
        <dbReference type="EMBL" id="SFM66695.1"/>
    </source>
</evidence>
<evidence type="ECO:0000259" key="4">
    <source>
        <dbReference type="Pfam" id="PF25876"/>
    </source>
</evidence>
<dbReference type="InterPro" id="IPR058627">
    <property type="entry name" value="MdtA-like_C"/>
</dbReference>
<evidence type="ECO:0000259" key="5">
    <source>
        <dbReference type="Pfam" id="PF25917"/>
    </source>
</evidence>
<dbReference type="PANTHER" id="PTHR30158:SF3">
    <property type="entry name" value="MULTIDRUG EFFLUX PUMP SUBUNIT ACRA-RELATED"/>
    <property type="match status" value="1"/>
</dbReference>
<dbReference type="Gene3D" id="2.40.420.20">
    <property type="match status" value="1"/>
</dbReference>
<feature type="coiled-coil region" evidence="3">
    <location>
        <begin position="107"/>
        <end position="172"/>
    </location>
</feature>
<dbReference type="GO" id="GO:0046677">
    <property type="term" value="P:response to antibiotic"/>
    <property type="evidence" value="ECO:0007669"/>
    <property type="project" value="TreeGrafter"/>
</dbReference>
<gene>
    <name evidence="8" type="ORF">SAMN05660836_01106</name>
</gene>
<feature type="domain" description="Multidrug resistance protein MdtA-like C-terminal permuted SH3" evidence="7">
    <location>
        <begin position="308"/>
        <end position="368"/>
    </location>
</feature>
<protein>
    <submittedName>
        <fullName evidence="8">Membrane fusion protein, multidrug efflux system</fullName>
    </submittedName>
</protein>
<dbReference type="AlphaFoldDB" id="A0A1I4SQI8"/>
<dbReference type="GO" id="GO:0005886">
    <property type="term" value="C:plasma membrane"/>
    <property type="evidence" value="ECO:0007669"/>
    <property type="project" value="UniProtKB-SubCell"/>
</dbReference>
<feature type="domain" description="Multidrug resistance protein MdtA-like barrel-sandwich hybrid" evidence="5">
    <location>
        <begin position="66"/>
        <end position="208"/>
    </location>
</feature>
<keyword evidence="9" id="KW-1185">Reference proteome</keyword>
<dbReference type="Gene3D" id="2.40.50.100">
    <property type="match status" value="1"/>
</dbReference>
<dbReference type="Pfam" id="PF25917">
    <property type="entry name" value="BSH_RND"/>
    <property type="match status" value="1"/>
</dbReference>
<dbReference type="GO" id="GO:0022857">
    <property type="term" value="F:transmembrane transporter activity"/>
    <property type="evidence" value="ECO:0007669"/>
    <property type="project" value="InterPro"/>
</dbReference>
<dbReference type="OrthoDB" id="9772050at2"/>
<sequence length="385" mass="42147">MWSKGAGKWGIVFVIFGITALFGCNDGTSRQSSQAAMPPPEVTVVVVEPRDVTLSTTLPGRVAAYRTAEIRPQVSGLLLKRFFKEGSEVKAGDMLYLIDPAPFKAALENAEAALAKAQANLPAIKARAERYEKLRVDGAISQQDYDDAVSALKQAQADIAYWKAQVEKARIDLGYCYIRAPISGRIGKSFVTEGAVVTAYQSQPLAVIHQLDPVYVDVTQSTVELLQLKRRVEEGILRNDAPSLNNVTLILEDGTTYPHAGTLQFRDVSVDPTTGSVVIRIVFNNPDRTLLPGMFVRATVNEGTRHGALLVPQEAVMRDRGGNPYCLVVNQENRVEMRMLQIDRAVDNLWLVTSGIAPGDRVIVDGLQFVRAGMVVKPVLSQEEK</sequence>
<keyword evidence="3" id="KW-0175">Coiled coil</keyword>
<feature type="domain" description="Multidrug resistance protein MdtA-like beta-barrel" evidence="6">
    <location>
        <begin position="213"/>
        <end position="303"/>
    </location>
</feature>
<dbReference type="SUPFAM" id="SSF111369">
    <property type="entry name" value="HlyD-like secretion proteins"/>
    <property type="match status" value="1"/>
</dbReference>
<dbReference type="STRING" id="39841.SAMN05660836_01106"/>
<dbReference type="InterPro" id="IPR058625">
    <property type="entry name" value="MdtA-like_BSH"/>
</dbReference>